<organism evidence="4 5">
    <name type="scientific">Streptomyces gardneri</name>
    <dbReference type="NCBI Taxonomy" id="66892"/>
    <lineage>
        <taxon>Bacteria</taxon>
        <taxon>Bacillati</taxon>
        <taxon>Actinomycetota</taxon>
        <taxon>Actinomycetes</taxon>
        <taxon>Kitasatosporales</taxon>
        <taxon>Streptomycetaceae</taxon>
        <taxon>Streptomyces</taxon>
    </lineage>
</organism>
<protein>
    <recommendedName>
        <fullName evidence="6">Histidine kinase</fullName>
    </recommendedName>
</protein>
<dbReference type="EMBL" id="BJMN01000093">
    <property type="protein sequence ID" value="GEB62389.1"/>
    <property type="molecule type" value="Genomic_DNA"/>
</dbReference>
<dbReference type="SUPFAM" id="SSF69318">
    <property type="entry name" value="Integrin alpha N-terminal domain"/>
    <property type="match status" value="2"/>
</dbReference>
<keyword evidence="5" id="KW-1185">Reference proteome</keyword>
<evidence type="ECO:0000313" key="4">
    <source>
        <dbReference type="EMBL" id="GEB62389.1"/>
    </source>
</evidence>
<dbReference type="RefSeq" id="WP_229918211.1">
    <property type="nucleotide sequence ID" value="NZ_BJMN01000093.1"/>
</dbReference>
<evidence type="ECO:0000256" key="3">
    <source>
        <dbReference type="SAM" id="SignalP"/>
    </source>
</evidence>
<keyword evidence="1 3" id="KW-0732">Signal</keyword>
<name>A0A4Y3RYL8_9ACTN</name>
<evidence type="ECO:0000256" key="1">
    <source>
        <dbReference type="ARBA" id="ARBA00022729"/>
    </source>
</evidence>
<comment type="caution">
    <text evidence="4">The sequence shown here is derived from an EMBL/GenBank/DDBJ whole genome shotgun (WGS) entry which is preliminary data.</text>
</comment>
<dbReference type="PANTHER" id="PTHR44103">
    <property type="entry name" value="PROPROTEIN CONVERTASE P"/>
    <property type="match status" value="1"/>
</dbReference>
<proteinExistence type="predicted"/>
<gene>
    <name evidence="4" type="ORF">SGA01_79940</name>
</gene>
<evidence type="ECO:0008006" key="6">
    <source>
        <dbReference type="Google" id="ProtNLM"/>
    </source>
</evidence>
<dbReference type="InterPro" id="IPR013517">
    <property type="entry name" value="FG-GAP"/>
</dbReference>
<dbReference type="PANTHER" id="PTHR44103:SF1">
    <property type="entry name" value="PROPROTEIN CONVERTASE P"/>
    <property type="match status" value="1"/>
</dbReference>
<evidence type="ECO:0000256" key="2">
    <source>
        <dbReference type="SAM" id="MobiDB-lite"/>
    </source>
</evidence>
<dbReference type="InterPro" id="IPR028994">
    <property type="entry name" value="Integrin_alpha_N"/>
</dbReference>
<evidence type="ECO:0000313" key="5">
    <source>
        <dbReference type="Proteomes" id="UP000315226"/>
    </source>
</evidence>
<feature type="region of interest" description="Disordered" evidence="2">
    <location>
        <begin position="30"/>
        <end position="64"/>
    </location>
</feature>
<dbReference type="Pfam" id="PF13517">
    <property type="entry name" value="FG-GAP_3"/>
    <property type="match status" value="2"/>
</dbReference>
<feature type="signal peptide" evidence="3">
    <location>
        <begin position="1"/>
        <end position="32"/>
    </location>
</feature>
<dbReference type="Gene3D" id="2.115.10.10">
    <property type="entry name" value="Tachylectin 2"/>
    <property type="match status" value="2"/>
</dbReference>
<sequence>MRFRNSKRAGRIAACTALALSAGMILAGPASADEPKPTPAAKQVERSFTPPKLTHPKQGTARAGAAAANASSLPLSDLDGDGFDDLIYRAVDGELYTTAPLAEDEAFDLYRFEDVAKEIIPIGNQGGDTAEPEVLILSENGTLKLYTDVGPTGTPYESTVGSGWQVYNKIVSPGDVNADGRADVVARTKDGQLYLYLATGDLNRPLGGRISVGSGWHVYDQLVGAGDVTGDGRADLYGRDTAGNLYFYSGTGNTAVPFAGRKLIGGGWGAYNQITNFNEGTLLGRTNAGTAYIYSAGTNGTLSAREQIGDPGDFAGIVQFSGGGSNPSTGKDTLVGRTGAGTLKGYFADTTGNLLSMGDVSDPGEYADTSFTNTSSFNSDSYSDIAEVWSNGSLWIDYSPIGSGWGVYNALVGPGDLSGDGKADLLARDRSGVLYLYRGNGKGDAFASRIRVGGGWGGFNKLLGAGDYTGDGRADLLARTTGGELFLYPGSGNATTPFKTRISVGLGWNTYKHLAAPGDLNADGKADILGVTTAGDLYRYLNTTPGKFSGRYKIGHGYGIYNSMS</sequence>
<reference evidence="4 5" key="1">
    <citation type="submission" date="2019-06" db="EMBL/GenBank/DDBJ databases">
        <title>Whole genome shotgun sequence of Streptomyces gardneri NBRC 12865.</title>
        <authorList>
            <person name="Hosoyama A."/>
            <person name="Uohara A."/>
            <person name="Ohji S."/>
            <person name="Ichikawa N."/>
        </authorList>
    </citation>
    <scope>NUCLEOTIDE SEQUENCE [LARGE SCALE GENOMIC DNA]</scope>
    <source>
        <strain evidence="4 5">NBRC 12865</strain>
    </source>
</reference>
<accession>A0A4Y3RYL8</accession>
<dbReference type="AlphaFoldDB" id="A0A4Y3RYL8"/>
<feature type="chain" id="PRO_5021371477" description="Histidine kinase" evidence="3">
    <location>
        <begin position="33"/>
        <end position="565"/>
    </location>
</feature>
<dbReference type="Proteomes" id="UP000315226">
    <property type="component" value="Unassembled WGS sequence"/>
</dbReference>